<feature type="transmembrane region" description="Helical" evidence="5">
    <location>
        <begin position="260"/>
        <end position="280"/>
    </location>
</feature>
<feature type="transmembrane region" description="Helical" evidence="5">
    <location>
        <begin position="287"/>
        <end position="305"/>
    </location>
</feature>
<sequence length="307" mass="33767">MLFIILIFSFILIIKSSDMLIDGAAELAYYLRISPLVIGLTVVAFGTSAPEAAINIIASLHDKSDITLGNIIGSNITNIGIVIGIAGLIFTVKSDWSAIRIDIPYAFMSSTIFGLLVLDGLSKSDGLILGILLFLYLNYLWLLSKSSCKKMEDNKKKEIKIHRIFINLLIGIVGVVLGGRLVLNSSVEIAKILGFSEAFIGLTVVSFGTSLPELATCLVACYKKEDSIAVGNIIGSNIFNILFILSISSIITPITFNSKFMIDLVVMIILTLFLFVFCYTQKKVSRIEGFILTSLYIIYISYIYLRR</sequence>
<dbReference type="InterPro" id="IPR004837">
    <property type="entry name" value="NaCa_Exmemb"/>
</dbReference>
<evidence type="ECO:0000313" key="8">
    <source>
        <dbReference type="Proteomes" id="UP000255036"/>
    </source>
</evidence>
<keyword evidence="2 5" id="KW-0812">Transmembrane</keyword>
<comment type="caution">
    <text evidence="7">The sequence shown here is derived from an EMBL/GenBank/DDBJ whole genome shotgun (WGS) entry which is preliminary data.</text>
</comment>
<dbReference type="Pfam" id="PF01699">
    <property type="entry name" value="Na_Ca_ex"/>
    <property type="match status" value="2"/>
</dbReference>
<gene>
    <name evidence="7" type="ORF">DWV06_06880</name>
</gene>
<accession>A0A371AX11</accession>
<dbReference type="PANTHER" id="PTHR10846">
    <property type="entry name" value="SODIUM/POTASSIUM/CALCIUM EXCHANGER"/>
    <property type="match status" value="1"/>
</dbReference>
<proteinExistence type="predicted"/>
<feature type="transmembrane region" description="Helical" evidence="5">
    <location>
        <begin position="234"/>
        <end position="254"/>
    </location>
</feature>
<feature type="domain" description="Sodium/calcium exchanger membrane region" evidence="6">
    <location>
        <begin position="166"/>
        <end position="304"/>
    </location>
</feature>
<dbReference type="AlphaFoldDB" id="A0A371AX11"/>
<name>A0A371AX11_9FIRM</name>
<dbReference type="InterPro" id="IPR004481">
    <property type="entry name" value="K/Na/Ca-exchanger"/>
</dbReference>
<dbReference type="Proteomes" id="UP000255036">
    <property type="component" value="Unassembled WGS sequence"/>
</dbReference>
<keyword evidence="8" id="KW-1185">Reference proteome</keyword>
<evidence type="ECO:0000256" key="2">
    <source>
        <dbReference type="ARBA" id="ARBA00022692"/>
    </source>
</evidence>
<evidence type="ECO:0000256" key="1">
    <source>
        <dbReference type="ARBA" id="ARBA00004141"/>
    </source>
</evidence>
<dbReference type="GO" id="GO:0006874">
    <property type="term" value="P:intracellular calcium ion homeostasis"/>
    <property type="evidence" value="ECO:0007669"/>
    <property type="project" value="TreeGrafter"/>
</dbReference>
<evidence type="ECO:0000256" key="4">
    <source>
        <dbReference type="ARBA" id="ARBA00023136"/>
    </source>
</evidence>
<dbReference type="GO" id="GO:0005886">
    <property type="term" value="C:plasma membrane"/>
    <property type="evidence" value="ECO:0007669"/>
    <property type="project" value="TreeGrafter"/>
</dbReference>
<dbReference type="PANTHER" id="PTHR10846:SF8">
    <property type="entry name" value="INNER MEMBRANE PROTEIN YRBG"/>
    <property type="match status" value="1"/>
</dbReference>
<feature type="domain" description="Sodium/calcium exchanger membrane region" evidence="6">
    <location>
        <begin position="2"/>
        <end position="143"/>
    </location>
</feature>
<dbReference type="GO" id="GO:0005262">
    <property type="term" value="F:calcium channel activity"/>
    <property type="evidence" value="ECO:0007669"/>
    <property type="project" value="TreeGrafter"/>
</dbReference>
<feature type="transmembrane region" description="Helical" evidence="5">
    <location>
        <begin position="71"/>
        <end position="91"/>
    </location>
</feature>
<feature type="transmembrane region" description="Helical" evidence="5">
    <location>
        <begin position="127"/>
        <end position="143"/>
    </location>
</feature>
<keyword evidence="3 5" id="KW-1133">Transmembrane helix</keyword>
<dbReference type="RefSeq" id="WP_115481443.1">
    <property type="nucleotide sequence ID" value="NZ_QRCT01000016.1"/>
</dbReference>
<dbReference type="GO" id="GO:0008273">
    <property type="term" value="F:calcium, potassium:sodium antiporter activity"/>
    <property type="evidence" value="ECO:0007669"/>
    <property type="project" value="TreeGrafter"/>
</dbReference>
<organism evidence="7 8">
    <name type="scientific">Anaerosacchariphilus polymeriproducens</name>
    <dbReference type="NCBI Taxonomy" id="1812858"/>
    <lineage>
        <taxon>Bacteria</taxon>
        <taxon>Bacillati</taxon>
        <taxon>Bacillota</taxon>
        <taxon>Clostridia</taxon>
        <taxon>Lachnospirales</taxon>
        <taxon>Lachnospiraceae</taxon>
        <taxon>Anaerosacchariphilus</taxon>
    </lineage>
</organism>
<keyword evidence="4 5" id="KW-0472">Membrane</keyword>
<comment type="subcellular location">
    <subcellularLocation>
        <location evidence="1">Membrane</location>
        <topology evidence="1">Multi-pass membrane protein</topology>
    </subcellularLocation>
</comment>
<feature type="transmembrane region" description="Helical" evidence="5">
    <location>
        <begin position="198"/>
        <end position="222"/>
    </location>
</feature>
<reference evidence="7 8" key="1">
    <citation type="submission" date="2018-07" db="EMBL/GenBank/DDBJ databases">
        <title>Anaerosacharophilus polymeroproducens gen. nov. sp. nov., an anaerobic bacterium isolated from salt field.</title>
        <authorList>
            <person name="Kim W."/>
            <person name="Yang S.-H."/>
            <person name="Oh J."/>
            <person name="Lee J.-H."/>
            <person name="Kwon K.K."/>
        </authorList>
    </citation>
    <scope>NUCLEOTIDE SEQUENCE [LARGE SCALE GENOMIC DNA]</scope>
    <source>
        <strain evidence="7 8">MCWD5</strain>
    </source>
</reference>
<dbReference type="Gene3D" id="1.20.1420.30">
    <property type="entry name" value="NCX, central ion-binding region"/>
    <property type="match status" value="1"/>
</dbReference>
<evidence type="ECO:0000259" key="6">
    <source>
        <dbReference type="Pfam" id="PF01699"/>
    </source>
</evidence>
<feature type="transmembrane region" description="Helical" evidence="5">
    <location>
        <begin position="164"/>
        <end position="183"/>
    </location>
</feature>
<dbReference type="EMBL" id="QRCT01000016">
    <property type="protein sequence ID" value="RDU24010.1"/>
    <property type="molecule type" value="Genomic_DNA"/>
</dbReference>
<evidence type="ECO:0000256" key="5">
    <source>
        <dbReference type="SAM" id="Phobius"/>
    </source>
</evidence>
<protein>
    <submittedName>
        <fullName evidence="7">Sodium:calcium antiporter</fullName>
    </submittedName>
</protein>
<evidence type="ECO:0000256" key="3">
    <source>
        <dbReference type="ARBA" id="ARBA00022989"/>
    </source>
</evidence>
<dbReference type="OrthoDB" id="9794225at2"/>
<dbReference type="InterPro" id="IPR044880">
    <property type="entry name" value="NCX_ion-bd_dom_sf"/>
</dbReference>
<dbReference type="NCBIfam" id="TIGR00367">
    <property type="entry name" value="calcium/sodium antiporter"/>
    <property type="match status" value="1"/>
</dbReference>
<evidence type="ECO:0000313" key="7">
    <source>
        <dbReference type="EMBL" id="RDU24010.1"/>
    </source>
</evidence>